<keyword evidence="3" id="KW-1185">Reference proteome</keyword>
<organism evidence="2 3">
    <name type="scientific">Jimgerdemannia flammicorona</name>
    <dbReference type="NCBI Taxonomy" id="994334"/>
    <lineage>
        <taxon>Eukaryota</taxon>
        <taxon>Fungi</taxon>
        <taxon>Fungi incertae sedis</taxon>
        <taxon>Mucoromycota</taxon>
        <taxon>Mucoromycotina</taxon>
        <taxon>Endogonomycetes</taxon>
        <taxon>Endogonales</taxon>
        <taxon>Endogonaceae</taxon>
        <taxon>Jimgerdemannia</taxon>
    </lineage>
</organism>
<feature type="region of interest" description="Disordered" evidence="1">
    <location>
        <begin position="466"/>
        <end position="493"/>
    </location>
</feature>
<reference evidence="2 3" key="1">
    <citation type="journal article" date="2018" name="New Phytol.">
        <title>Phylogenomics of Endogonaceae and evolution of mycorrhizas within Mucoromycota.</title>
        <authorList>
            <person name="Chang Y."/>
            <person name="Desiro A."/>
            <person name="Na H."/>
            <person name="Sandor L."/>
            <person name="Lipzen A."/>
            <person name="Clum A."/>
            <person name="Barry K."/>
            <person name="Grigoriev I.V."/>
            <person name="Martin F.M."/>
            <person name="Stajich J.E."/>
            <person name="Smith M.E."/>
            <person name="Bonito G."/>
            <person name="Spatafora J.W."/>
        </authorList>
    </citation>
    <scope>NUCLEOTIDE SEQUENCE [LARGE SCALE GENOMIC DNA]</scope>
    <source>
        <strain evidence="2 3">AD002</strain>
    </source>
</reference>
<dbReference type="Proteomes" id="UP000274822">
    <property type="component" value="Unassembled WGS sequence"/>
</dbReference>
<comment type="caution">
    <text evidence="2">The sequence shown here is derived from an EMBL/GenBank/DDBJ whole genome shotgun (WGS) entry which is preliminary data.</text>
</comment>
<proteinExistence type="predicted"/>
<dbReference type="AlphaFoldDB" id="A0A433QDB5"/>
<name>A0A433QDB5_9FUNG</name>
<feature type="region of interest" description="Disordered" evidence="1">
    <location>
        <begin position="107"/>
        <end position="131"/>
    </location>
</feature>
<gene>
    <name evidence="2" type="ORF">BC938DRAFT_482763</name>
</gene>
<feature type="compositionally biased region" description="Basic and acidic residues" evidence="1">
    <location>
        <begin position="107"/>
        <end position="120"/>
    </location>
</feature>
<evidence type="ECO:0000313" key="3">
    <source>
        <dbReference type="Proteomes" id="UP000274822"/>
    </source>
</evidence>
<sequence length="493" mass="57164">MDNLFTYYQQELLDCTLQRTYDILNKDLRLVIDANYFGEDIAYVLRRIKDGWSAWKKECLQQIHKRANDAEPRKIQFQSSVTKYQKGVAAVVDAEVNKWVEEAAKGDVEDVTTKRPHEFSESDDEQALSRKVQRKDVQIEDSEEEDRMYAEAAEVAAEKLRDLQLVLSSGTFVKDILASRKKDNLSFKYQMLIDDSTQPGFNQDELNEIKALSVRHMAATAVLQKKALIVKDKSVTLGDPQEDMTTSFLVEWMCKATEKFDSGRLETDMSEGTYIIRYLGYMIDGLFADCQDIELEWGEKALVASTQNRNMLDSTEEDDHGSSRQRIGKKSDCIGFRITARREDREELLVVEVVGPPSRKNEKKNKHDRRELLKGMKLALDRIVSNVGVEKVRRMCVYGLLVYGFTLTVYKCQLQHYRVYTTTVVDKLSIPTTFDHVKYLDKMFRVLIRVKLDMYRLIEELKDAAWESDKEEGEEIDLRQETVPTPRKTRKKM</sequence>
<accession>A0A433QDB5</accession>
<protein>
    <submittedName>
        <fullName evidence="2">Uncharacterized protein</fullName>
    </submittedName>
</protein>
<evidence type="ECO:0000256" key="1">
    <source>
        <dbReference type="SAM" id="MobiDB-lite"/>
    </source>
</evidence>
<dbReference type="EMBL" id="RBNJ01007801">
    <property type="protein sequence ID" value="RUS27768.1"/>
    <property type="molecule type" value="Genomic_DNA"/>
</dbReference>
<evidence type="ECO:0000313" key="2">
    <source>
        <dbReference type="EMBL" id="RUS27768.1"/>
    </source>
</evidence>